<dbReference type="Gene3D" id="2.120.10.30">
    <property type="entry name" value="TolB, C-terminal domain"/>
    <property type="match status" value="1"/>
</dbReference>
<accession>A0A6I4TPF7</accession>
<organism evidence="4 5">
    <name type="scientific">Croceibacterium xixiisoli</name>
    <dbReference type="NCBI Taxonomy" id="1476466"/>
    <lineage>
        <taxon>Bacteria</taxon>
        <taxon>Pseudomonadati</taxon>
        <taxon>Pseudomonadota</taxon>
        <taxon>Alphaproteobacteria</taxon>
        <taxon>Sphingomonadales</taxon>
        <taxon>Erythrobacteraceae</taxon>
        <taxon>Croceibacterium</taxon>
    </lineage>
</organism>
<evidence type="ECO:0000256" key="2">
    <source>
        <dbReference type="SAM" id="SignalP"/>
    </source>
</evidence>
<dbReference type="SUPFAM" id="SSF50952">
    <property type="entry name" value="Soluble quinoprotein glucose dehydrogenase"/>
    <property type="match status" value="1"/>
</dbReference>
<dbReference type="AlphaFoldDB" id="A0A6I4TPF7"/>
<name>A0A6I4TPF7_9SPHN</name>
<feature type="signal peptide" evidence="2">
    <location>
        <begin position="1"/>
        <end position="23"/>
    </location>
</feature>
<dbReference type="InterPro" id="IPR011041">
    <property type="entry name" value="Quinoprot_gluc/sorb_DH_b-prop"/>
</dbReference>
<reference evidence="4 5" key="1">
    <citation type="submission" date="2019-12" db="EMBL/GenBank/DDBJ databases">
        <title>Genomic-based taxomic classification of the family Erythrobacteraceae.</title>
        <authorList>
            <person name="Xu L."/>
        </authorList>
    </citation>
    <scope>NUCLEOTIDE SEQUENCE [LARGE SCALE GENOMIC DNA]</scope>
    <source>
        <strain evidence="4 5">S36</strain>
    </source>
</reference>
<proteinExistence type="predicted"/>
<evidence type="ECO:0000256" key="1">
    <source>
        <dbReference type="SAM" id="MobiDB-lite"/>
    </source>
</evidence>
<evidence type="ECO:0000313" key="4">
    <source>
        <dbReference type="EMBL" id="MXO97802.1"/>
    </source>
</evidence>
<feature type="chain" id="PRO_5026099341" evidence="2">
    <location>
        <begin position="24"/>
        <end position="430"/>
    </location>
</feature>
<dbReference type="Proteomes" id="UP000469430">
    <property type="component" value="Unassembled WGS sequence"/>
</dbReference>
<dbReference type="InterPro" id="IPR011042">
    <property type="entry name" value="6-blade_b-propeller_TolB-like"/>
</dbReference>
<dbReference type="OrthoDB" id="9770043at2"/>
<sequence>MKRIVSAMALAMVLAGLPTIAAAQDAAPAATPATTPAPTPAPAARGPMQSSELGAGPWDFTTEKAALHVEVLTRDLDHPWSIAFLPDGRALVTERPGRLRILAADGTLDPTPIDGLPPVFAFGIAGLTDVVLHPDFANNQLIYLSYSKARTKDGAPVTVQSDSTLSIIRARWDGGHALSDVQEIYAAEWYGAAPLPQRCCGQGPTFGSYGARMVFGPDGYLYVASGDRNYGEMSQNPASDFGKILRLRDDGTAPTDNPFAGQQGWRPEIWSLGHRNPTGMTVDARDGTIWSTEFGPRGGDELNRITRGANYGWMDVTQGKHYNGEPAKAVKDAPGMTDPVIAWIPNSANPGNLDVYDGTLFPGWDGNLLIAMMNRTLIRAEVGTDGQVTQEAMLGDLGQRLRDVRVAPDGSVYVLTDETKGAILRITPNK</sequence>
<dbReference type="InterPro" id="IPR012938">
    <property type="entry name" value="Glc/Sorbosone_DH"/>
</dbReference>
<dbReference type="Pfam" id="PF07995">
    <property type="entry name" value="GSDH"/>
    <property type="match status" value="1"/>
</dbReference>
<dbReference type="PANTHER" id="PTHR19328">
    <property type="entry name" value="HEDGEHOG-INTERACTING PROTEIN"/>
    <property type="match status" value="1"/>
</dbReference>
<evidence type="ECO:0000313" key="5">
    <source>
        <dbReference type="Proteomes" id="UP000469430"/>
    </source>
</evidence>
<comment type="caution">
    <text evidence="4">The sequence shown here is derived from an EMBL/GenBank/DDBJ whole genome shotgun (WGS) entry which is preliminary data.</text>
</comment>
<gene>
    <name evidence="4" type="ORF">GRI97_02215</name>
</gene>
<feature type="domain" description="Glucose/Sorbosone dehydrogenase" evidence="3">
    <location>
        <begin position="76"/>
        <end position="425"/>
    </location>
</feature>
<keyword evidence="5" id="KW-1185">Reference proteome</keyword>
<keyword evidence="2" id="KW-0732">Signal</keyword>
<feature type="region of interest" description="Disordered" evidence="1">
    <location>
        <begin position="30"/>
        <end position="55"/>
    </location>
</feature>
<evidence type="ECO:0000259" key="3">
    <source>
        <dbReference type="Pfam" id="PF07995"/>
    </source>
</evidence>
<dbReference type="EMBL" id="WTYJ01000001">
    <property type="protein sequence ID" value="MXO97802.1"/>
    <property type="molecule type" value="Genomic_DNA"/>
</dbReference>
<dbReference type="PANTHER" id="PTHR19328:SF75">
    <property type="entry name" value="ALDOSE SUGAR DEHYDROGENASE YLII"/>
    <property type="match status" value="1"/>
</dbReference>
<protein>
    <submittedName>
        <fullName evidence="4">PQQ-dependent sugar dehydrogenase</fullName>
    </submittedName>
</protein>
<dbReference type="RefSeq" id="WP_161389497.1">
    <property type="nucleotide sequence ID" value="NZ_JBHSCP010000001.1"/>
</dbReference>